<protein>
    <recommendedName>
        <fullName evidence="5">Lysozyme inhibitor LprI N-terminal domain-containing protein</fullName>
    </recommendedName>
</protein>
<evidence type="ECO:0008006" key="5">
    <source>
        <dbReference type="Google" id="ProtNLM"/>
    </source>
</evidence>
<dbReference type="EMBL" id="JBEPMU010000003">
    <property type="protein sequence ID" value="MET3652462.1"/>
    <property type="molecule type" value="Genomic_DNA"/>
</dbReference>
<evidence type="ECO:0000313" key="3">
    <source>
        <dbReference type="EMBL" id="MET3652462.1"/>
    </source>
</evidence>
<feature type="chain" id="PRO_5047536914" description="Lysozyme inhibitor LprI N-terminal domain-containing protein" evidence="2">
    <location>
        <begin position="22"/>
        <end position="151"/>
    </location>
</feature>
<comment type="caution">
    <text evidence="3">The sequence shown here is derived from an EMBL/GenBank/DDBJ whole genome shotgun (WGS) entry which is preliminary data.</text>
</comment>
<dbReference type="RefSeq" id="WP_354013872.1">
    <property type="nucleotide sequence ID" value="NZ_JBEPMU010000003.1"/>
</dbReference>
<dbReference type="Proteomes" id="UP001549184">
    <property type="component" value="Unassembled WGS sequence"/>
</dbReference>
<proteinExistence type="predicted"/>
<feature type="region of interest" description="Disordered" evidence="1">
    <location>
        <begin position="99"/>
        <end position="122"/>
    </location>
</feature>
<keyword evidence="2" id="KW-0732">Signal</keyword>
<accession>A0ABV2JUF1</accession>
<evidence type="ECO:0000256" key="2">
    <source>
        <dbReference type="SAM" id="SignalP"/>
    </source>
</evidence>
<gene>
    <name evidence="3" type="ORF">ABIC75_002194</name>
</gene>
<name>A0ABV2JUF1_9GAMM</name>
<evidence type="ECO:0000256" key="1">
    <source>
        <dbReference type="SAM" id="MobiDB-lite"/>
    </source>
</evidence>
<keyword evidence="4" id="KW-1185">Reference proteome</keyword>
<evidence type="ECO:0000313" key="4">
    <source>
        <dbReference type="Proteomes" id="UP001549184"/>
    </source>
</evidence>
<reference evidence="3 4" key="1">
    <citation type="submission" date="2024-06" db="EMBL/GenBank/DDBJ databases">
        <title>Sorghum-associated microbial communities from plants grown in Nebraska, USA.</title>
        <authorList>
            <person name="Schachtman D."/>
        </authorList>
    </citation>
    <scope>NUCLEOTIDE SEQUENCE [LARGE SCALE GENOMIC DNA]</scope>
    <source>
        <strain evidence="3 4">1073</strain>
    </source>
</reference>
<organism evidence="3 4">
    <name type="scientific">Dyella japonica</name>
    <dbReference type="NCBI Taxonomy" id="231455"/>
    <lineage>
        <taxon>Bacteria</taxon>
        <taxon>Pseudomonadati</taxon>
        <taxon>Pseudomonadota</taxon>
        <taxon>Gammaproteobacteria</taxon>
        <taxon>Lysobacterales</taxon>
        <taxon>Rhodanobacteraceae</taxon>
        <taxon>Dyella</taxon>
    </lineage>
</organism>
<sequence length="151" mass="15894">MKTARACLILALALTPMASLAQIRRLPTDTELKAGYCVAVERTQLENLQAATHNGGADRADAEQQAAAIKALSDDVKRLDAYLSPKYWSIEPKPLSEAAGRGLADLESSDAEPTTCRPSAVGQGALPAQCAAQAPASTRLRSCIGAPFLPY</sequence>
<feature type="signal peptide" evidence="2">
    <location>
        <begin position="1"/>
        <end position="21"/>
    </location>
</feature>